<organism evidence="2 3">
    <name type="scientific">Tessaracoccus palaemonis</name>
    <dbReference type="NCBI Taxonomy" id="2829499"/>
    <lineage>
        <taxon>Bacteria</taxon>
        <taxon>Bacillati</taxon>
        <taxon>Actinomycetota</taxon>
        <taxon>Actinomycetes</taxon>
        <taxon>Propionibacteriales</taxon>
        <taxon>Propionibacteriaceae</taxon>
        <taxon>Tessaracoccus</taxon>
    </lineage>
</organism>
<name>A0ABX8SMK3_9ACTN</name>
<proteinExistence type="predicted"/>
<dbReference type="InterPro" id="IPR027954">
    <property type="entry name" value="Transcobalamin-like_C"/>
</dbReference>
<dbReference type="EMBL" id="CP079216">
    <property type="protein sequence ID" value="QXT63617.1"/>
    <property type="molecule type" value="Genomic_DNA"/>
</dbReference>
<dbReference type="Pfam" id="PF14478">
    <property type="entry name" value="DUF4430"/>
    <property type="match status" value="1"/>
</dbReference>
<evidence type="ECO:0000313" key="3">
    <source>
        <dbReference type="Proteomes" id="UP000824504"/>
    </source>
</evidence>
<dbReference type="RefSeq" id="WP_219083545.1">
    <property type="nucleotide sequence ID" value="NZ_CP079216.1"/>
</dbReference>
<gene>
    <name evidence="2" type="ORF">KDB89_03830</name>
</gene>
<protein>
    <submittedName>
        <fullName evidence="2">DUF4430 domain-containing protein</fullName>
    </submittedName>
</protein>
<dbReference type="Proteomes" id="UP000824504">
    <property type="component" value="Chromosome"/>
</dbReference>
<feature type="domain" description="Transcobalamin-like C-terminal" evidence="1">
    <location>
        <begin position="113"/>
        <end position="150"/>
    </location>
</feature>
<reference evidence="2 3" key="1">
    <citation type="submission" date="2021-07" db="EMBL/GenBank/DDBJ databases">
        <title>complete genome sequencing of Tessaracoccus sp.J1M15.</title>
        <authorList>
            <person name="Bae J.-W."/>
            <person name="Kim D.-y."/>
        </authorList>
    </citation>
    <scope>NUCLEOTIDE SEQUENCE [LARGE SCALE GENOMIC DNA]</scope>
    <source>
        <strain evidence="2 3">J1M15</strain>
    </source>
</reference>
<evidence type="ECO:0000259" key="1">
    <source>
        <dbReference type="Pfam" id="PF14478"/>
    </source>
</evidence>
<sequence>MALLLGIAPAYSWAADDVSVYVTVEGYNLGQGYFVEPVKVTVADGATAAEATLDALEAADIDAEYGGTATDSGFYLQTIGVDDSFTPTVPSYITEQDGFELGASNGDGSLGAFDFNGMSGWMYTVDNTTADVGAGAFTVTDGQVIRWQFTLYGYGCDLGLADACWGSPPYFDQVDKTELIRTIVDAPSSTATAAERTAARTVAVNPTATQAQVTDSITALTTVPASNFGLTAPSDATVTLLRQNKNYAQTVIDEAYATDNGDGTTTHRFQVPTTNGTVTYRVTQPGRITQANWIKNLNDVNITFPDGDPSDTGSTGTYGTIDDAAVLLNVNGDNDLQLGVGDTFPLASFRAPWQIVSDVVSNYMIEPDYHYTVVSGEDVVSIEPDPTYPGWATLTAEKAGEAIVEVTYDAIDAGSARYGASKRSGVVAVTVGAPADDSLAITIPRASSTDPWDSEMNTWYFTGDSATATVEVAGSPDEVTAWNPDVEGTQTLTEEDGSYRLTLHEGTNIVRAAKGDSVTYKTIRATAITPVITNVTDPGADPEPGDTVTIHLDGAVIPVPKMAGIYNPHFNGAKAAYTGRVYTDGVPATGASYLGDAKGQFTFSAANQLTVAIPADAGDGFSLVGGYISQQHFGSPIGTHRFITRAGVGVNTSAPTLGSNYSVLPDITLIALAKVDVTPTITGTPQVGQTLTADLGTPDPSDAEFTYQWLRSGDEIADATSSTYPLTAADEGETITVKVTGSKEGYTTATVESDPTEAVAPGDLQPAVPTISGTAQVGKTLTATAGTWQPAGVSVSYQWYRSGQEIAGATKSTYTLTADDQRATLTVHTTGSLDGYTTVSRYSDKTAKVVAGTLTKGAASISGTAQVGKTLTAKPGTWTTGTKLTYQWFRDGKAILGATKSTFALTKYSLGKTLTVHVYGAKDGYTTAWSYSARTAKVVAGKFSVVAPTITGTLKVGSKLSAKPGSWKPAGATFTYQWYRGGKAISGATKSTYTLKAADKGHTIKVKAWGSLAGYATAGKSSASTAKIK</sequence>
<accession>A0ABX8SMK3</accession>
<keyword evidence="3" id="KW-1185">Reference proteome</keyword>
<evidence type="ECO:0000313" key="2">
    <source>
        <dbReference type="EMBL" id="QXT63617.1"/>
    </source>
</evidence>